<sequence>MQTISIQTENSNIIEAIKAIIALDPKSSIVYDDINLSQTDKKDLEKLIKADKCGKLKYQTFDEFKAEMRAYVKSIGS</sequence>
<dbReference type="EMBL" id="JANURM010000017">
    <property type="protein sequence ID" value="MDL0089646.1"/>
    <property type="molecule type" value="Genomic_DNA"/>
</dbReference>
<reference evidence="1" key="2">
    <citation type="journal article" date="2023" name="Microorganisms">
        <title>Isolation and Genomic Characteristics of Cat-Borne Campylobacter felis sp. nov. and Sheep-Borne Campylobacter ovis sp. nov.</title>
        <authorList>
            <person name="Wang H."/>
            <person name="Li Y."/>
            <person name="Gu Y."/>
            <person name="Zhou G."/>
            <person name="Chen X."/>
            <person name="Zhang X."/>
            <person name="Shao Z."/>
            <person name="Zhang J."/>
            <person name="Zhang M."/>
        </authorList>
    </citation>
    <scope>NUCLEOTIDE SEQUENCE</scope>
    <source>
        <strain evidence="1">PS10</strain>
    </source>
</reference>
<accession>A0ABT7HRW0</accession>
<dbReference type="Proteomes" id="UP001173801">
    <property type="component" value="Unassembled WGS sequence"/>
</dbReference>
<name>A0ABT7HRW0_9BACT</name>
<keyword evidence="2" id="KW-1185">Reference proteome</keyword>
<dbReference type="RefSeq" id="WP_284938360.1">
    <property type="nucleotide sequence ID" value="NZ_JANURM010000017.1"/>
</dbReference>
<evidence type="ECO:0000313" key="1">
    <source>
        <dbReference type="EMBL" id="MDL0089646.1"/>
    </source>
</evidence>
<evidence type="ECO:0000313" key="2">
    <source>
        <dbReference type="Proteomes" id="UP001173801"/>
    </source>
</evidence>
<organism evidence="1 2">
    <name type="scientific">Campylobacter gastrosuis</name>
    <dbReference type="NCBI Taxonomy" id="2974576"/>
    <lineage>
        <taxon>Bacteria</taxon>
        <taxon>Pseudomonadati</taxon>
        <taxon>Campylobacterota</taxon>
        <taxon>Epsilonproteobacteria</taxon>
        <taxon>Campylobacterales</taxon>
        <taxon>Campylobacteraceae</taxon>
        <taxon>Campylobacter</taxon>
    </lineage>
</organism>
<protein>
    <submittedName>
        <fullName evidence="1">Uncharacterized protein</fullName>
    </submittedName>
</protein>
<proteinExistence type="predicted"/>
<gene>
    <name evidence="1" type="ORF">NYG85_09775</name>
</gene>
<comment type="caution">
    <text evidence="1">The sequence shown here is derived from an EMBL/GenBank/DDBJ whole genome shotgun (WGS) entry which is preliminary data.</text>
</comment>
<reference evidence="1" key="1">
    <citation type="submission" date="2022-08" db="EMBL/GenBank/DDBJ databases">
        <authorList>
            <person name="Wang H."/>
        </authorList>
    </citation>
    <scope>NUCLEOTIDE SEQUENCE</scope>
    <source>
        <strain evidence="1">PS10</strain>
    </source>
</reference>